<dbReference type="PANTHER" id="PTHR43877:SF2">
    <property type="entry name" value="AMINOALKYLPHOSPHONATE N-ACETYLTRANSFERASE-RELATED"/>
    <property type="match status" value="1"/>
</dbReference>
<reference evidence="4 5" key="1">
    <citation type="submission" date="2017-11" db="EMBL/GenBank/DDBJ databases">
        <title>Draft genome sequence of Rhizobiales bacterium SY3-13.</title>
        <authorList>
            <person name="Sun C."/>
        </authorList>
    </citation>
    <scope>NUCLEOTIDE SEQUENCE [LARGE SCALE GENOMIC DNA]</scope>
    <source>
        <strain evidence="4 5">SY3-13</strain>
    </source>
</reference>
<evidence type="ECO:0000256" key="1">
    <source>
        <dbReference type="ARBA" id="ARBA00022679"/>
    </source>
</evidence>
<evidence type="ECO:0000256" key="2">
    <source>
        <dbReference type="ARBA" id="ARBA00023315"/>
    </source>
</evidence>
<sequence length="145" mass="15943">MEVALRPFAETDRAAVVALWHAVGLTRPWNDPSADIDRVLGQETATLLVAERAGALAGTVMCGFDGHRGWIYYLAVASDQRRRGLGGRLMTAAEDWLRVRGCPKAELMVRNGNDDAAAFYRALGYDRQPVTVHARWLIEPPAAPE</sequence>
<dbReference type="GO" id="GO:0016747">
    <property type="term" value="F:acyltransferase activity, transferring groups other than amino-acyl groups"/>
    <property type="evidence" value="ECO:0007669"/>
    <property type="project" value="InterPro"/>
</dbReference>
<dbReference type="Gene3D" id="3.40.630.30">
    <property type="match status" value="1"/>
</dbReference>
<accession>A0A2M9FXA7</accession>
<dbReference type="OrthoDB" id="1821130at2"/>
<dbReference type="Proteomes" id="UP000229498">
    <property type="component" value="Unassembled WGS sequence"/>
</dbReference>
<keyword evidence="5" id="KW-1185">Reference proteome</keyword>
<evidence type="ECO:0000313" key="5">
    <source>
        <dbReference type="Proteomes" id="UP000229498"/>
    </source>
</evidence>
<evidence type="ECO:0000313" key="4">
    <source>
        <dbReference type="EMBL" id="PJK28098.1"/>
    </source>
</evidence>
<proteinExistence type="predicted"/>
<dbReference type="PANTHER" id="PTHR43877">
    <property type="entry name" value="AMINOALKYLPHOSPHONATE N-ACETYLTRANSFERASE-RELATED-RELATED"/>
    <property type="match status" value="1"/>
</dbReference>
<dbReference type="SUPFAM" id="SSF55729">
    <property type="entry name" value="Acyl-CoA N-acyltransferases (Nat)"/>
    <property type="match status" value="1"/>
</dbReference>
<dbReference type="RefSeq" id="WP_109792921.1">
    <property type="nucleotide sequence ID" value="NZ_PHIG01000048.1"/>
</dbReference>
<dbReference type="PROSITE" id="PS51186">
    <property type="entry name" value="GNAT"/>
    <property type="match status" value="1"/>
</dbReference>
<dbReference type="InterPro" id="IPR000182">
    <property type="entry name" value="GNAT_dom"/>
</dbReference>
<dbReference type="EMBL" id="PHIG01000048">
    <property type="protein sequence ID" value="PJK28098.1"/>
    <property type="molecule type" value="Genomic_DNA"/>
</dbReference>
<dbReference type="NCBIfam" id="NF002959">
    <property type="entry name" value="PRK03624.1"/>
    <property type="match status" value="1"/>
</dbReference>
<keyword evidence="1 4" id="KW-0808">Transferase</keyword>
<name>A0A2M9FXA7_9PROT</name>
<keyword evidence="2" id="KW-0012">Acyltransferase</keyword>
<dbReference type="InterPro" id="IPR050832">
    <property type="entry name" value="Bact_Acetyltransf"/>
</dbReference>
<feature type="domain" description="N-acetyltransferase" evidence="3">
    <location>
        <begin position="3"/>
        <end position="145"/>
    </location>
</feature>
<evidence type="ECO:0000259" key="3">
    <source>
        <dbReference type="PROSITE" id="PS51186"/>
    </source>
</evidence>
<comment type="caution">
    <text evidence="4">The sequence shown here is derived from an EMBL/GenBank/DDBJ whole genome shotgun (WGS) entry which is preliminary data.</text>
</comment>
<gene>
    <name evidence="4" type="ORF">CVT23_18870</name>
</gene>
<dbReference type="CDD" id="cd04301">
    <property type="entry name" value="NAT_SF"/>
    <property type="match status" value="1"/>
</dbReference>
<organism evidence="4 5">
    <name type="scientific">Minwuia thermotolerans</name>
    <dbReference type="NCBI Taxonomy" id="2056226"/>
    <lineage>
        <taxon>Bacteria</taxon>
        <taxon>Pseudomonadati</taxon>
        <taxon>Pseudomonadota</taxon>
        <taxon>Alphaproteobacteria</taxon>
        <taxon>Minwuiales</taxon>
        <taxon>Minwuiaceae</taxon>
        <taxon>Minwuia</taxon>
    </lineage>
</organism>
<dbReference type="AlphaFoldDB" id="A0A2M9FXA7"/>
<protein>
    <submittedName>
        <fullName evidence="4">GNAT family acetyltransferase</fullName>
    </submittedName>
</protein>
<dbReference type="Pfam" id="PF00583">
    <property type="entry name" value="Acetyltransf_1"/>
    <property type="match status" value="1"/>
</dbReference>
<dbReference type="InterPro" id="IPR016181">
    <property type="entry name" value="Acyl_CoA_acyltransferase"/>
</dbReference>